<name>A0ABY8V3U1_9BACI</name>
<dbReference type="SUPFAM" id="SSF52096">
    <property type="entry name" value="ClpP/crotonase"/>
    <property type="match status" value="1"/>
</dbReference>
<evidence type="ECO:0000256" key="1">
    <source>
        <dbReference type="ARBA" id="ARBA00005254"/>
    </source>
</evidence>
<dbReference type="Pfam" id="PF00378">
    <property type="entry name" value="ECH_1"/>
    <property type="match status" value="1"/>
</dbReference>
<dbReference type="InterPro" id="IPR001753">
    <property type="entry name" value="Enoyl-CoA_hydra/iso"/>
</dbReference>
<dbReference type="Gene3D" id="1.10.12.10">
    <property type="entry name" value="Lyase 2-enoyl-coa Hydratase, Chain A, domain 2"/>
    <property type="match status" value="1"/>
</dbReference>
<dbReference type="Gene3D" id="3.90.226.10">
    <property type="entry name" value="2-enoyl-CoA Hydratase, Chain A, domain 1"/>
    <property type="match status" value="1"/>
</dbReference>
<sequence>MKKSVVLQVVEDYVYEITLDRPEAANAFSHELMDDFLQCLNEIKKSSEVRCVIVKGSGDKAFCAGADLKERRGMNDQQVVETVHKIGRCIKEFESLEIPTIASINGVAFGGGLELALACDIRFVRDDTKMGLTETSLGIIPGAGGTQRLPRLIGVGKAKELIFSARRISSVEAGQIGMAERVVPFAKLEEETRELARRIASNAPIALKEAKRAIDLGINTDKDTGLSIESLCYKQTIPTEDRMEGLNAFREKRSPNYRGK</sequence>
<dbReference type="CDD" id="cd06558">
    <property type="entry name" value="crotonase-like"/>
    <property type="match status" value="1"/>
</dbReference>
<dbReference type="InterPro" id="IPR014748">
    <property type="entry name" value="Enoyl-CoA_hydra_C"/>
</dbReference>
<dbReference type="Proteomes" id="UP001236652">
    <property type="component" value="Chromosome"/>
</dbReference>
<keyword evidence="5" id="KW-1185">Reference proteome</keyword>
<protein>
    <submittedName>
        <fullName evidence="4">Enoyl-CoA hydratase</fullName>
        <ecNumber evidence="4">4.2.1.17</ecNumber>
    </submittedName>
</protein>
<evidence type="ECO:0000256" key="3">
    <source>
        <dbReference type="RuleBase" id="RU003707"/>
    </source>
</evidence>
<dbReference type="PANTHER" id="PTHR11941:SF54">
    <property type="entry name" value="ENOYL-COA HYDRATASE, MITOCHONDRIAL"/>
    <property type="match status" value="1"/>
</dbReference>
<dbReference type="EMBL" id="CP126446">
    <property type="protein sequence ID" value="WIG00094.1"/>
    <property type="molecule type" value="Genomic_DNA"/>
</dbReference>
<dbReference type="EC" id="4.2.1.17" evidence="4"/>
<evidence type="ECO:0000256" key="2">
    <source>
        <dbReference type="ARBA" id="ARBA00023239"/>
    </source>
</evidence>
<dbReference type="PANTHER" id="PTHR11941">
    <property type="entry name" value="ENOYL-COA HYDRATASE-RELATED"/>
    <property type="match status" value="1"/>
</dbReference>
<dbReference type="GO" id="GO:0004300">
    <property type="term" value="F:enoyl-CoA hydratase activity"/>
    <property type="evidence" value="ECO:0007669"/>
    <property type="project" value="UniProtKB-EC"/>
</dbReference>
<keyword evidence="2 4" id="KW-0456">Lyase</keyword>
<dbReference type="RefSeq" id="WP_231416468.1">
    <property type="nucleotide sequence ID" value="NZ_CP126446.1"/>
</dbReference>
<evidence type="ECO:0000313" key="5">
    <source>
        <dbReference type="Proteomes" id="UP001236652"/>
    </source>
</evidence>
<comment type="similarity">
    <text evidence="1 3">Belongs to the enoyl-CoA hydratase/isomerase family.</text>
</comment>
<dbReference type="InterPro" id="IPR018376">
    <property type="entry name" value="Enoyl-CoA_hyd/isom_CS"/>
</dbReference>
<evidence type="ECO:0000313" key="4">
    <source>
        <dbReference type="EMBL" id="WIG00094.1"/>
    </source>
</evidence>
<accession>A0ABY8V3U1</accession>
<reference evidence="4 5" key="1">
    <citation type="submission" date="2023-05" db="EMBL/GenBank/DDBJ databases">
        <title>Comparative genomics reveals the evidence of polycyclic aromatic hydrocarbons degradation in moderately halophilic genus Pontibacillus.</title>
        <authorList>
            <person name="Yang H."/>
            <person name="Qian Z."/>
        </authorList>
    </citation>
    <scope>NUCLEOTIDE SEQUENCE [LARGE SCALE GENOMIC DNA]</scope>
    <source>
        <strain evidence="5">HN14</strain>
    </source>
</reference>
<proteinExistence type="inferred from homology"/>
<dbReference type="PROSITE" id="PS00166">
    <property type="entry name" value="ENOYL_COA_HYDRATASE"/>
    <property type="match status" value="1"/>
</dbReference>
<dbReference type="NCBIfam" id="NF005802">
    <property type="entry name" value="PRK07657.1"/>
    <property type="match status" value="1"/>
</dbReference>
<dbReference type="InterPro" id="IPR029045">
    <property type="entry name" value="ClpP/crotonase-like_dom_sf"/>
</dbReference>
<organism evidence="4 5">
    <name type="scientific">Pontibacillus chungwhensis</name>
    <dbReference type="NCBI Taxonomy" id="265426"/>
    <lineage>
        <taxon>Bacteria</taxon>
        <taxon>Bacillati</taxon>
        <taxon>Bacillota</taxon>
        <taxon>Bacilli</taxon>
        <taxon>Bacillales</taxon>
        <taxon>Bacillaceae</taxon>
        <taxon>Pontibacillus</taxon>
    </lineage>
</organism>
<gene>
    <name evidence="4" type="ORF">QNI29_10680</name>
</gene>